<keyword evidence="1" id="KW-0472">Membrane</keyword>
<evidence type="ECO:0000313" key="3">
    <source>
        <dbReference type="Proteomes" id="UP001217500"/>
    </source>
</evidence>
<dbReference type="EMBL" id="CP116805">
    <property type="protein sequence ID" value="WCL54068.1"/>
    <property type="molecule type" value="Genomic_DNA"/>
</dbReference>
<sequence length="177" mass="19085">MRHIYLILGLLIALLGIVAFVWEAPLTAGATGLPHATIDGMKVGGDAAARLDALGNAPYFMQLIVIALVAILYDFSLPAHRRIRAARIGFTLLALAAAVVWTAIWFGYRAAVGGDEPAIVLGFPWPSTVAIWGVWGSMLAFDLFYVWGFRRFILHADDEAAFAALVAEMKADRGEGV</sequence>
<keyword evidence="1" id="KW-0812">Transmembrane</keyword>
<gene>
    <name evidence="2" type="ORF">PH603_16135</name>
</gene>
<keyword evidence="3" id="KW-1185">Reference proteome</keyword>
<reference evidence="2" key="1">
    <citation type="submission" date="2023-01" db="EMBL/GenBank/DDBJ databases">
        <title>The genome sequence of Kordiimonadaceae bacterium 6D33.</title>
        <authorList>
            <person name="Liu Y."/>
        </authorList>
    </citation>
    <scope>NUCLEOTIDE SEQUENCE</scope>
    <source>
        <strain evidence="2">6D33</strain>
    </source>
</reference>
<name>A0AAE9XN43_9PROT</name>
<dbReference type="Proteomes" id="UP001217500">
    <property type="component" value="Chromosome"/>
</dbReference>
<dbReference type="AlphaFoldDB" id="A0AAE9XN43"/>
<keyword evidence="1" id="KW-1133">Transmembrane helix</keyword>
<evidence type="ECO:0000313" key="2">
    <source>
        <dbReference type="EMBL" id="WCL54068.1"/>
    </source>
</evidence>
<feature type="transmembrane region" description="Helical" evidence="1">
    <location>
        <begin position="59"/>
        <end position="76"/>
    </location>
</feature>
<organism evidence="2 3">
    <name type="scientific">Gimibacter soli</name>
    <dbReference type="NCBI Taxonomy" id="3024400"/>
    <lineage>
        <taxon>Bacteria</taxon>
        <taxon>Pseudomonadati</taxon>
        <taxon>Pseudomonadota</taxon>
        <taxon>Alphaproteobacteria</taxon>
        <taxon>Kordiimonadales</taxon>
        <taxon>Temperatibacteraceae</taxon>
        <taxon>Gimibacter</taxon>
    </lineage>
</organism>
<accession>A0AAE9XN43</accession>
<feature type="transmembrane region" description="Helical" evidence="1">
    <location>
        <begin position="88"/>
        <end position="108"/>
    </location>
</feature>
<dbReference type="RefSeq" id="WP_289503787.1">
    <property type="nucleotide sequence ID" value="NZ_CP116805.1"/>
</dbReference>
<feature type="transmembrane region" description="Helical" evidence="1">
    <location>
        <begin position="128"/>
        <end position="147"/>
    </location>
</feature>
<evidence type="ECO:0000256" key="1">
    <source>
        <dbReference type="SAM" id="Phobius"/>
    </source>
</evidence>
<proteinExistence type="predicted"/>
<dbReference type="KEGG" id="gso:PH603_16135"/>
<protein>
    <submittedName>
        <fullName evidence="2">Uncharacterized protein</fullName>
    </submittedName>
</protein>